<dbReference type="Pfam" id="PF02171">
    <property type="entry name" value="Piwi"/>
    <property type="match status" value="1"/>
</dbReference>
<feature type="compositionally biased region" description="Basic and acidic residues" evidence="1">
    <location>
        <begin position="24"/>
        <end position="33"/>
    </location>
</feature>
<dbReference type="InterPro" id="IPR036397">
    <property type="entry name" value="RNaseH_sf"/>
</dbReference>
<feature type="compositionally biased region" description="Basic and acidic residues" evidence="1">
    <location>
        <begin position="104"/>
        <end position="122"/>
    </location>
</feature>
<dbReference type="InterPro" id="IPR003165">
    <property type="entry name" value="Piwi"/>
</dbReference>
<dbReference type="Gene3D" id="2.170.260.10">
    <property type="entry name" value="paz domain"/>
    <property type="match status" value="1"/>
</dbReference>
<gene>
    <name evidence="3" type="ORF">P171DRAFT_438576</name>
</gene>
<keyword evidence="4" id="KW-1185">Reference proteome</keyword>
<feature type="domain" description="Piwi" evidence="2">
    <location>
        <begin position="742"/>
        <end position="1046"/>
    </location>
</feature>
<dbReference type="SMART" id="SM00950">
    <property type="entry name" value="Piwi"/>
    <property type="match status" value="1"/>
</dbReference>
<dbReference type="Gene3D" id="3.30.420.10">
    <property type="entry name" value="Ribonuclease H-like superfamily/Ribonuclease H"/>
    <property type="match status" value="1"/>
</dbReference>
<feature type="compositionally biased region" description="Polar residues" evidence="1">
    <location>
        <begin position="171"/>
        <end position="180"/>
    </location>
</feature>
<comment type="caution">
    <text evidence="3">The sequence shown here is derived from an EMBL/GenBank/DDBJ whole genome shotgun (WGS) entry which is preliminary data.</text>
</comment>
<dbReference type="InterPro" id="IPR036085">
    <property type="entry name" value="PAZ_dom_sf"/>
</dbReference>
<evidence type="ECO:0000313" key="3">
    <source>
        <dbReference type="EMBL" id="KAF2451923.1"/>
    </source>
</evidence>
<dbReference type="SUPFAM" id="SSF53098">
    <property type="entry name" value="Ribonuclease H-like"/>
    <property type="match status" value="1"/>
</dbReference>
<evidence type="ECO:0000256" key="1">
    <source>
        <dbReference type="SAM" id="MobiDB-lite"/>
    </source>
</evidence>
<dbReference type="PROSITE" id="PS50822">
    <property type="entry name" value="PIWI"/>
    <property type="match status" value="1"/>
</dbReference>
<dbReference type="Gene3D" id="3.40.50.2300">
    <property type="match status" value="1"/>
</dbReference>
<organism evidence="3 4">
    <name type="scientific">Karstenula rhodostoma CBS 690.94</name>
    <dbReference type="NCBI Taxonomy" id="1392251"/>
    <lineage>
        <taxon>Eukaryota</taxon>
        <taxon>Fungi</taxon>
        <taxon>Dikarya</taxon>
        <taxon>Ascomycota</taxon>
        <taxon>Pezizomycotina</taxon>
        <taxon>Dothideomycetes</taxon>
        <taxon>Pleosporomycetidae</taxon>
        <taxon>Pleosporales</taxon>
        <taxon>Massarineae</taxon>
        <taxon>Didymosphaeriaceae</taxon>
        <taxon>Karstenula</taxon>
    </lineage>
</organism>
<proteinExistence type="predicted"/>
<dbReference type="Proteomes" id="UP000799764">
    <property type="component" value="Unassembled WGS sequence"/>
</dbReference>
<dbReference type="EMBL" id="MU001492">
    <property type="protein sequence ID" value="KAF2451923.1"/>
    <property type="molecule type" value="Genomic_DNA"/>
</dbReference>
<dbReference type="PANTHER" id="PTHR22891">
    <property type="entry name" value="EUKARYOTIC TRANSLATION INITIATION FACTOR 2C"/>
    <property type="match status" value="1"/>
</dbReference>
<feature type="region of interest" description="Disordered" evidence="1">
    <location>
        <begin position="1"/>
        <end position="34"/>
    </location>
</feature>
<reference evidence="3" key="1">
    <citation type="journal article" date="2020" name="Stud. Mycol.">
        <title>101 Dothideomycetes genomes: a test case for predicting lifestyles and emergence of pathogens.</title>
        <authorList>
            <person name="Haridas S."/>
            <person name="Albert R."/>
            <person name="Binder M."/>
            <person name="Bloem J."/>
            <person name="Labutti K."/>
            <person name="Salamov A."/>
            <person name="Andreopoulos B."/>
            <person name="Baker S."/>
            <person name="Barry K."/>
            <person name="Bills G."/>
            <person name="Bluhm B."/>
            <person name="Cannon C."/>
            <person name="Castanera R."/>
            <person name="Culley D."/>
            <person name="Daum C."/>
            <person name="Ezra D."/>
            <person name="Gonzalez J."/>
            <person name="Henrissat B."/>
            <person name="Kuo A."/>
            <person name="Liang C."/>
            <person name="Lipzen A."/>
            <person name="Lutzoni F."/>
            <person name="Magnuson J."/>
            <person name="Mondo S."/>
            <person name="Nolan M."/>
            <person name="Ohm R."/>
            <person name="Pangilinan J."/>
            <person name="Park H.-J."/>
            <person name="Ramirez L."/>
            <person name="Alfaro M."/>
            <person name="Sun H."/>
            <person name="Tritt A."/>
            <person name="Yoshinaga Y."/>
            <person name="Zwiers L.-H."/>
            <person name="Turgeon B."/>
            <person name="Goodwin S."/>
            <person name="Spatafora J."/>
            <person name="Crous P."/>
            <person name="Grigoriev I."/>
        </authorList>
    </citation>
    <scope>NUCLEOTIDE SEQUENCE</scope>
    <source>
        <strain evidence="3">CBS 690.94</strain>
    </source>
</reference>
<evidence type="ECO:0000313" key="4">
    <source>
        <dbReference type="Proteomes" id="UP000799764"/>
    </source>
</evidence>
<dbReference type="AlphaFoldDB" id="A0A9P4PZ88"/>
<sequence length="1137" mass="127973">MPKPNHHGLQKHAKNQQSTGQHLQDLRKDEKTTITDQFLTLPCVRCGDDSHSCLDCPNTATSHNDGPYGSLNPGKKLGADKWVDELKKRHAANPRDLMFGRAVANREEQDRKRALEKQKQDGENEIEEKGEEKQGDNSSHEDSTPQPAYGMQELSLAPANQSSEGKAPAPQNATNNSEPVTTYRFDHDQSEVAARTAPTYRNLPPNFLRPDRQRVDMDLQNLRGQQLDYPARTEFTKHEPSTTLLTNHFQLGCEERVVLYEFKVPELEGKGKRKARAIMKSIIANFPVLRDRQTLFATDYFTTIVSWVDLRTEMNNAGHRSISTQGQAEQYHLLTFSDGPTTLRYERTVNIRELFDYARMDPNLPANTDTKQMINLMNIIVSKCAEESAAATIPGGANKFYLKDAHVPLGNGGSLCTHRGYSYTVKAGVGAVLLNVNSLTSAFWRPVLLHRVLDDDPTFGQMYWNVFEGVIQGLRVSITYERGDKEKDPDAYKWLNSEEGRIKTIVELGRRPDEEVFTPEGGKPTTVLDHYKRTYGPNFIQFPVHQLVNLGTRDAPRWYPAEKLRILAYQKYKGLVPSSVTNVMQATACQRPPEAKALVGIEGLETLGWAGDQTRNFALPGCSQFYLRPALLEVDGGTLGYPSIQYHNGTAKPPLKGRWSFKGLNLYKRTTSKYFSALVLCGPDLHKNVASTIFTNLTTWTSTRYRVATVNRAANVQLANLTHGAIDSVIQNELDQKASADMAMLVLRKNDIPGYSAFKDLCDRKFGLHAICVTSPAQKGDGDRWSNITLKMNLKAAGINHTIAKGKISECMKETLVLGADVTHPGPGSIPGCPSIAAIVGSVDQHAGRFLGSMRLQRESRKEIIDDVVEMVCERVRDWIVEMTPHTQKYVTLPKKIMYYRDGVSESQYDQVISGEVSTFGAAFNQVVHEFFNKGKVDPKATSHTPEIVAIICGKRHHVRFYPSSDGSADEFKNCHPGTTVDDVVTSPHYQDFYLQSHAGIKGTARPAHYFVVRNDPKTSLAELRQFRSHYYLRSYYVAPKKTAVRDEFDAFKRDAEKGTKAAREKDFPPPPKSEKKTRTARQPKSPDFVKRQEADRKKLEKKCDEYVTQKARAEFERYQKGGNPWHPNVSKTMFWM</sequence>
<feature type="compositionally biased region" description="Basic and acidic residues" evidence="1">
    <location>
        <begin position="1056"/>
        <end position="1078"/>
    </location>
</feature>
<feature type="compositionally biased region" description="Basic and acidic residues" evidence="1">
    <location>
        <begin position="130"/>
        <end position="143"/>
    </location>
</feature>
<dbReference type="OrthoDB" id="10252740at2759"/>
<accession>A0A9P4PZ88</accession>
<evidence type="ECO:0000259" key="2">
    <source>
        <dbReference type="PROSITE" id="PS50822"/>
    </source>
</evidence>
<feature type="compositionally biased region" description="Basic and acidic residues" evidence="1">
    <location>
        <begin position="1088"/>
        <end position="1101"/>
    </location>
</feature>
<name>A0A9P4PZ88_9PLEO</name>
<dbReference type="InterPro" id="IPR012337">
    <property type="entry name" value="RNaseH-like_sf"/>
</dbReference>
<protein>
    <submittedName>
        <fullName evidence="3">Piwi-domain-containing protein</fullName>
    </submittedName>
</protein>
<feature type="region of interest" description="Disordered" evidence="1">
    <location>
        <begin position="1056"/>
        <end position="1101"/>
    </location>
</feature>
<dbReference type="GO" id="GO:0003676">
    <property type="term" value="F:nucleic acid binding"/>
    <property type="evidence" value="ECO:0007669"/>
    <property type="project" value="InterPro"/>
</dbReference>
<dbReference type="SUPFAM" id="SSF101690">
    <property type="entry name" value="PAZ domain"/>
    <property type="match status" value="1"/>
</dbReference>
<feature type="compositionally biased region" description="Basic residues" evidence="1">
    <location>
        <begin position="1"/>
        <end position="14"/>
    </location>
</feature>
<feature type="region of interest" description="Disordered" evidence="1">
    <location>
        <begin position="93"/>
        <end position="181"/>
    </location>
</feature>